<dbReference type="EMBL" id="NMWX01000001">
    <property type="protein sequence ID" value="OZG06530.1"/>
    <property type="molecule type" value="Genomic_DNA"/>
</dbReference>
<comment type="caution">
    <text evidence="1">The sequence shown here is derived from an EMBL/GenBank/DDBJ whole genome shotgun (WGS) entry which is preliminary data.</text>
</comment>
<dbReference type="OrthoDB" id="5833463at2759"/>
<dbReference type="KEGG" id="crq:GCK72_023684"/>
<proteinExistence type="predicted"/>
<sequence length="109" mass="12288">MPTTTTTDSSSSDYEPTSTEEDDSTDKEYKKEKRLFWSDGNAGVEKNYELEIPGFNAVEAGYLADDETDTEEKEVEKVEIKHKKRSSEISKSSSLFLSDSDGFEERAVL</sequence>
<dbReference type="eggNOG" id="ENOG502TIG1">
    <property type="taxonomic scope" value="Eukaryota"/>
</dbReference>
<feature type="non-terminal residue" evidence="1">
    <location>
        <position position="1"/>
    </location>
</feature>
<accession>A0A261B9U8</accession>
<dbReference type="OMA" id="YELEIPG"/>
<protein>
    <submittedName>
        <fullName evidence="1">Uncharacterized protein</fullName>
    </submittedName>
</protein>
<keyword evidence="2" id="KW-1185">Reference proteome</keyword>
<dbReference type="Proteomes" id="UP000216624">
    <property type="component" value="Unassembled WGS sequence"/>
</dbReference>
<name>A0A261B9U8_CAERE</name>
<evidence type="ECO:0000313" key="2">
    <source>
        <dbReference type="Proteomes" id="UP000216624"/>
    </source>
</evidence>
<organism evidence="1 2">
    <name type="scientific">Caenorhabditis remanei</name>
    <name type="common">Caenorhabditis vulgaris</name>
    <dbReference type="NCBI Taxonomy" id="31234"/>
    <lineage>
        <taxon>Eukaryota</taxon>
        <taxon>Metazoa</taxon>
        <taxon>Ecdysozoa</taxon>
        <taxon>Nematoda</taxon>
        <taxon>Chromadorea</taxon>
        <taxon>Rhabditida</taxon>
        <taxon>Rhabditina</taxon>
        <taxon>Rhabditomorpha</taxon>
        <taxon>Rhabditoidea</taxon>
        <taxon>Rhabditidae</taxon>
        <taxon>Peloderinae</taxon>
        <taxon>Caenorhabditis</taxon>
    </lineage>
</organism>
<dbReference type="CTD" id="9821446"/>
<reference evidence="1" key="1">
    <citation type="submission" date="2017-08" db="EMBL/GenBank/DDBJ databases">
        <authorList>
            <person name="de Groot N.N."/>
        </authorList>
    </citation>
    <scope>NUCLEOTIDE SEQUENCE [LARGE SCALE GENOMIC DNA]</scope>
    <source>
        <strain evidence="1">PX439</strain>
    </source>
</reference>
<dbReference type="HOGENOM" id="CLU_174250_0_0_1"/>
<evidence type="ECO:0000313" key="1">
    <source>
        <dbReference type="EMBL" id="OZG06530.1"/>
    </source>
</evidence>
<gene>
    <name evidence="1" type="ORF">FL82_00431</name>
</gene>